<dbReference type="EMBL" id="CP058595">
    <property type="protein sequence ID" value="QLG46918.1"/>
    <property type="molecule type" value="Genomic_DNA"/>
</dbReference>
<gene>
    <name evidence="2" type="ORF">HYG79_16675</name>
</gene>
<evidence type="ECO:0000256" key="1">
    <source>
        <dbReference type="SAM" id="Phobius"/>
    </source>
</evidence>
<feature type="transmembrane region" description="Helical" evidence="1">
    <location>
        <begin position="45"/>
        <end position="66"/>
    </location>
</feature>
<evidence type="ECO:0000313" key="3">
    <source>
        <dbReference type="Proteomes" id="UP000509302"/>
    </source>
</evidence>
<keyword evidence="1" id="KW-0472">Membrane</keyword>
<proteinExistence type="predicted"/>
<evidence type="ECO:0000313" key="2">
    <source>
        <dbReference type="EMBL" id="QLG46918.1"/>
    </source>
</evidence>
<keyword evidence="1" id="KW-0812">Transmembrane</keyword>
<dbReference type="Proteomes" id="UP000509302">
    <property type="component" value="Chromosome"/>
</dbReference>
<feature type="transmembrane region" description="Helical" evidence="1">
    <location>
        <begin position="72"/>
        <end position="92"/>
    </location>
</feature>
<sequence>MDLEQLQLAWSQMSEQLENQKKLTDKIILQMTQDKYKNKFRTVSFFEYTGAVICFFAAIYILINFGKLQGRLEIGCGIFTLVFLIVLPLLVLNSLRRVKYLDITTSTYKKTLLDFTAKKKRLLRFQQIGIYASFLLLFAILPVVSRISSNRDFFSIPREAPFYVGLGLTMIVLFFYARWGYACYKKITQSAEDILKELD</sequence>
<dbReference type="RefSeq" id="WP_179243197.1">
    <property type="nucleotide sequence ID" value="NZ_CP058595.1"/>
</dbReference>
<dbReference type="KEGG" id="cagg:HYG79_16675"/>
<protein>
    <submittedName>
        <fullName evidence="2">AbgT family transporter</fullName>
    </submittedName>
</protein>
<organism evidence="2 3">
    <name type="scientific">Costertonia aggregata</name>
    <dbReference type="NCBI Taxonomy" id="343403"/>
    <lineage>
        <taxon>Bacteria</taxon>
        <taxon>Pseudomonadati</taxon>
        <taxon>Bacteroidota</taxon>
        <taxon>Flavobacteriia</taxon>
        <taxon>Flavobacteriales</taxon>
        <taxon>Flavobacteriaceae</taxon>
        <taxon>Costertonia</taxon>
    </lineage>
</organism>
<keyword evidence="3" id="KW-1185">Reference proteome</keyword>
<dbReference type="AlphaFoldDB" id="A0A7H9ATW8"/>
<name>A0A7H9ATW8_9FLAO</name>
<feature type="transmembrane region" description="Helical" evidence="1">
    <location>
        <begin position="160"/>
        <end position="177"/>
    </location>
</feature>
<accession>A0A7H9ATW8</accession>
<reference evidence="2 3" key="1">
    <citation type="journal article" date="2006" name="Int. J. Syst. Evol. Microbiol.">
        <title>Costertonia aggregata gen. nov., sp. nov., a mesophilic marine bacterium of the family Flavobacteriaceae, isolated from a mature biofilm.</title>
        <authorList>
            <person name="Kwon K.K."/>
            <person name="Lee Y.K."/>
            <person name="Lee H.K."/>
        </authorList>
    </citation>
    <scope>NUCLEOTIDE SEQUENCE [LARGE SCALE GENOMIC DNA]</scope>
    <source>
        <strain evidence="2 3">KCCM 42265</strain>
    </source>
</reference>
<feature type="transmembrane region" description="Helical" evidence="1">
    <location>
        <begin position="128"/>
        <end position="148"/>
    </location>
</feature>
<keyword evidence="1" id="KW-1133">Transmembrane helix</keyword>